<dbReference type="Proteomes" id="UP001164250">
    <property type="component" value="Chromosome 1"/>
</dbReference>
<evidence type="ECO:0000313" key="1">
    <source>
        <dbReference type="EMBL" id="KAJ0113532.1"/>
    </source>
</evidence>
<accession>A0ACC1CDF3</accession>
<comment type="caution">
    <text evidence="1">The sequence shown here is derived from an EMBL/GenBank/DDBJ whole genome shotgun (WGS) entry which is preliminary data.</text>
</comment>
<name>A0ACC1CDF3_9ROSI</name>
<keyword evidence="2" id="KW-1185">Reference proteome</keyword>
<organism evidence="1 2">
    <name type="scientific">Pistacia atlantica</name>
    <dbReference type="NCBI Taxonomy" id="434234"/>
    <lineage>
        <taxon>Eukaryota</taxon>
        <taxon>Viridiplantae</taxon>
        <taxon>Streptophyta</taxon>
        <taxon>Embryophyta</taxon>
        <taxon>Tracheophyta</taxon>
        <taxon>Spermatophyta</taxon>
        <taxon>Magnoliopsida</taxon>
        <taxon>eudicotyledons</taxon>
        <taxon>Gunneridae</taxon>
        <taxon>Pentapetalae</taxon>
        <taxon>rosids</taxon>
        <taxon>malvids</taxon>
        <taxon>Sapindales</taxon>
        <taxon>Anacardiaceae</taxon>
        <taxon>Pistacia</taxon>
    </lineage>
</organism>
<gene>
    <name evidence="1" type="ORF">Patl1_00339</name>
</gene>
<evidence type="ECO:0000313" key="2">
    <source>
        <dbReference type="Proteomes" id="UP001164250"/>
    </source>
</evidence>
<dbReference type="EMBL" id="CM047897">
    <property type="protein sequence ID" value="KAJ0113532.1"/>
    <property type="molecule type" value="Genomic_DNA"/>
</dbReference>
<protein>
    <submittedName>
        <fullName evidence="1">Uncharacterized protein</fullName>
    </submittedName>
</protein>
<sequence length="68" mass="7628">MEEQKSGGTSHTLDSLSMSQSQPKSESRLEIQGIIKQIIHSFWVLLPSSQDLSLQLQSSLSWLEKSLL</sequence>
<proteinExistence type="predicted"/>
<reference evidence="2" key="1">
    <citation type="journal article" date="2023" name="G3 (Bethesda)">
        <title>Genome assembly and association tests identify interacting loci associated with vigor, precocity, and sex in interspecific pistachio rootstocks.</title>
        <authorList>
            <person name="Palmer W."/>
            <person name="Jacygrad E."/>
            <person name="Sagayaradj S."/>
            <person name="Cavanaugh K."/>
            <person name="Han R."/>
            <person name="Bertier L."/>
            <person name="Beede B."/>
            <person name="Kafkas S."/>
            <person name="Golino D."/>
            <person name="Preece J."/>
            <person name="Michelmore R."/>
        </authorList>
    </citation>
    <scope>NUCLEOTIDE SEQUENCE [LARGE SCALE GENOMIC DNA]</scope>
</reference>